<dbReference type="Proteomes" id="UP000257109">
    <property type="component" value="Unassembled WGS sequence"/>
</dbReference>
<accession>A0A371HKU8</accession>
<name>A0A371HKU8_MUCPR</name>
<keyword evidence="2" id="KW-1185">Reference proteome</keyword>
<evidence type="ECO:0000313" key="2">
    <source>
        <dbReference type="Proteomes" id="UP000257109"/>
    </source>
</evidence>
<organism evidence="1 2">
    <name type="scientific">Mucuna pruriens</name>
    <name type="common">Velvet bean</name>
    <name type="synonym">Dolichos pruriens</name>
    <dbReference type="NCBI Taxonomy" id="157652"/>
    <lineage>
        <taxon>Eukaryota</taxon>
        <taxon>Viridiplantae</taxon>
        <taxon>Streptophyta</taxon>
        <taxon>Embryophyta</taxon>
        <taxon>Tracheophyta</taxon>
        <taxon>Spermatophyta</taxon>
        <taxon>Magnoliopsida</taxon>
        <taxon>eudicotyledons</taxon>
        <taxon>Gunneridae</taxon>
        <taxon>Pentapetalae</taxon>
        <taxon>rosids</taxon>
        <taxon>fabids</taxon>
        <taxon>Fabales</taxon>
        <taxon>Fabaceae</taxon>
        <taxon>Papilionoideae</taxon>
        <taxon>50 kb inversion clade</taxon>
        <taxon>NPAAA clade</taxon>
        <taxon>indigoferoid/millettioid clade</taxon>
        <taxon>Phaseoleae</taxon>
        <taxon>Mucuna</taxon>
    </lineage>
</organism>
<gene>
    <name evidence="1" type="ORF">CR513_13057</name>
</gene>
<dbReference type="EMBL" id="QJKJ01002317">
    <property type="protein sequence ID" value="RDY03370.1"/>
    <property type="molecule type" value="Genomic_DNA"/>
</dbReference>
<protein>
    <submittedName>
        <fullName evidence="1">Uncharacterized protein</fullName>
    </submittedName>
</protein>
<sequence length="19" mass="2199">MLIGLIHPMINIVYLLEES</sequence>
<dbReference type="AlphaFoldDB" id="A0A371HKU8"/>
<evidence type="ECO:0000313" key="1">
    <source>
        <dbReference type="EMBL" id="RDY03370.1"/>
    </source>
</evidence>
<comment type="caution">
    <text evidence="1">The sequence shown here is derived from an EMBL/GenBank/DDBJ whole genome shotgun (WGS) entry which is preliminary data.</text>
</comment>
<proteinExistence type="predicted"/>
<reference evidence="1" key="1">
    <citation type="submission" date="2018-05" db="EMBL/GenBank/DDBJ databases">
        <title>Draft genome of Mucuna pruriens seed.</title>
        <authorList>
            <person name="Nnadi N.E."/>
            <person name="Vos R."/>
            <person name="Hasami M.H."/>
            <person name="Devisetty U.K."/>
            <person name="Aguiy J.C."/>
        </authorList>
    </citation>
    <scope>NUCLEOTIDE SEQUENCE [LARGE SCALE GENOMIC DNA]</scope>
    <source>
        <strain evidence="1">JCA_2017</strain>
    </source>
</reference>